<dbReference type="InterPro" id="IPR036047">
    <property type="entry name" value="F-box-like_dom_sf"/>
</dbReference>
<sequence>MAPPGTSRRRGRRGRRAAGRCAGLPLDALFEIMLRLPARDVCRLRAVCRSWRAVASDRAFVDAHASRHPGPYVAACFSDEADGGDGDESCGGVDIVDLSSGDIVKTIYTEVSGSRVQRTRLDLVCLVEGPSPLDVTVLDPVTGATYIPAKSISADNKDLLSSGRLIMESCAFGKVPSTGEYKVVRLLGSGNPCELYECEIMTVNSAGALQWRAIQGPQLPVCSSNNMRSVVINGVAYFLLDYSRLYCSNDGLLIRPGNIVPFDLETEEWMDDEKIVFLLRGTNVLQSYDLKDDTYTDILVVPDFRSVGIYTGDLLSLEGGRPLRLLYSPKTKMLLLSLAEAT</sequence>
<dbReference type="Proteomes" id="UP000008022">
    <property type="component" value="Unassembled WGS sequence"/>
</dbReference>
<evidence type="ECO:0000313" key="3">
    <source>
        <dbReference type="Proteomes" id="UP000008022"/>
    </source>
</evidence>
<dbReference type="PANTHER" id="PTHR31111:SF133">
    <property type="entry name" value="OS07G0196600 PROTEIN"/>
    <property type="match status" value="1"/>
</dbReference>
<dbReference type="SMART" id="SM00256">
    <property type="entry name" value="FBOX"/>
    <property type="match status" value="1"/>
</dbReference>
<dbReference type="Gramene" id="ORUFI07G06270.1">
    <property type="protein sequence ID" value="ORUFI07G06270.1"/>
    <property type="gene ID" value="ORUFI07G06270"/>
</dbReference>
<dbReference type="EnsemblPlants" id="ORUFI07G06270.1">
    <property type="protein sequence ID" value="ORUFI07G06270.1"/>
    <property type="gene ID" value="ORUFI07G06270"/>
</dbReference>
<dbReference type="Pfam" id="PF00646">
    <property type="entry name" value="F-box"/>
    <property type="match status" value="1"/>
</dbReference>
<reference evidence="3" key="1">
    <citation type="submission" date="2013-06" db="EMBL/GenBank/DDBJ databases">
        <authorList>
            <person name="Zhao Q."/>
        </authorList>
    </citation>
    <scope>NUCLEOTIDE SEQUENCE</scope>
    <source>
        <strain evidence="3">cv. W1943</strain>
    </source>
</reference>
<dbReference type="PROSITE" id="PS50181">
    <property type="entry name" value="FBOX"/>
    <property type="match status" value="1"/>
</dbReference>
<dbReference type="SUPFAM" id="SSF81383">
    <property type="entry name" value="F-box domain"/>
    <property type="match status" value="1"/>
</dbReference>
<keyword evidence="3" id="KW-1185">Reference proteome</keyword>
<dbReference type="InterPro" id="IPR001810">
    <property type="entry name" value="F-box_dom"/>
</dbReference>
<dbReference type="STRING" id="4529.A0A0E0Q599"/>
<dbReference type="AlphaFoldDB" id="A0A0E0Q599"/>
<dbReference type="PANTHER" id="PTHR31111">
    <property type="entry name" value="BNAA05G37150D PROTEIN-RELATED"/>
    <property type="match status" value="1"/>
</dbReference>
<organism evidence="2 3">
    <name type="scientific">Oryza rufipogon</name>
    <name type="common">Brownbeard rice</name>
    <name type="synonym">Asian wild rice</name>
    <dbReference type="NCBI Taxonomy" id="4529"/>
    <lineage>
        <taxon>Eukaryota</taxon>
        <taxon>Viridiplantae</taxon>
        <taxon>Streptophyta</taxon>
        <taxon>Embryophyta</taxon>
        <taxon>Tracheophyta</taxon>
        <taxon>Spermatophyta</taxon>
        <taxon>Magnoliopsida</taxon>
        <taxon>Liliopsida</taxon>
        <taxon>Poales</taxon>
        <taxon>Poaceae</taxon>
        <taxon>BOP clade</taxon>
        <taxon>Oryzoideae</taxon>
        <taxon>Oryzeae</taxon>
        <taxon>Oryzinae</taxon>
        <taxon>Oryza</taxon>
    </lineage>
</organism>
<accession>A0A0E0Q599</accession>
<dbReference type="OMA" id="HMDSCIF"/>
<protein>
    <recommendedName>
        <fullName evidence="1">F-box domain-containing protein</fullName>
    </recommendedName>
</protein>
<dbReference type="Gene3D" id="1.20.1280.50">
    <property type="match status" value="1"/>
</dbReference>
<dbReference type="HOGENOM" id="CLU_033501_1_0_1"/>
<evidence type="ECO:0000259" key="1">
    <source>
        <dbReference type="PROSITE" id="PS50181"/>
    </source>
</evidence>
<proteinExistence type="predicted"/>
<feature type="domain" description="F-box" evidence="1">
    <location>
        <begin position="18"/>
        <end position="63"/>
    </location>
</feature>
<reference evidence="2" key="2">
    <citation type="submission" date="2015-06" db="UniProtKB">
        <authorList>
            <consortium name="EnsemblPlants"/>
        </authorList>
    </citation>
    <scope>IDENTIFICATION</scope>
</reference>
<evidence type="ECO:0000313" key="2">
    <source>
        <dbReference type="EnsemblPlants" id="ORUFI07G06270.1"/>
    </source>
</evidence>
<name>A0A0E0Q599_ORYRU</name>
<dbReference type="eggNOG" id="ENOG502R66E">
    <property type="taxonomic scope" value="Eukaryota"/>
</dbReference>